<sequence length="737" mass="84602">MSEQSTSTTEQKPALEVVRKYNTKQLITFFRGKEDLQLDDDDYAILHNEKIAGRDFLIITKQEFERYGMKGGPATRLVDFAKEIKREQLIATEVRKKITDAFPRGLPYQSHYSALLVQIELKNHYENFTLRRFDKTTIPLYLFLSRAGTGKSRNANEFHRTAISCLSAQEDQELLTRIKKAWVFLISLENGTSLLPMENPYFAIGTRMLFQLLRMKMSLCDVIRAYEPPDPLKVVSLEDSQFYKTLSGIADLALKGTFLIPLCTSTITGEVENSLKHSHRNHVYLPVVPLEPSYQRQEYKIVLVFNDDEVTNVLVQDCGGHGRALEVLNNFLDRRDIKKCNFNTLMHDLRLSLTETYHNAILGSIKYARPLIRAILTRRCLDLFKTIPKTDITPDDLVGSGLIRFERISNNSPMGYLTAPYIWLWIFAEMSHKQGDTLIRDWGFTDYTEQRVLSNPVSPLHPKSWQDFKKFVTSFRCIKSDIIEEDEPTTMSEVHAGARLNGDIQFKNHNLEFQVATHQTDTNSENHTASKWDVECQDSAVDVRQFKHCIINASSSPYGDAFLSLDRQDTKISNEVHQYKLMKKSITQEEYIQEREKSASKNDFFILFTTAENCNINLPKNSGIVDGKAFNDYFGPYAGRAYKCAISKFENTSKLKINIASFKQLCGVYQIGKKRADMIISTRPFEDIKEANLKTKIPIKPSYDFSQYTSIHVIKISQNGCTIEFGNLSWDNDTELC</sequence>
<organism evidence="1 2">
    <name type="scientific">Diversispora epigaea</name>
    <dbReference type="NCBI Taxonomy" id="1348612"/>
    <lineage>
        <taxon>Eukaryota</taxon>
        <taxon>Fungi</taxon>
        <taxon>Fungi incertae sedis</taxon>
        <taxon>Mucoromycota</taxon>
        <taxon>Glomeromycotina</taxon>
        <taxon>Glomeromycetes</taxon>
        <taxon>Diversisporales</taxon>
        <taxon>Diversisporaceae</taxon>
        <taxon>Diversispora</taxon>
    </lineage>
</organism>
<evidence type="ECO:0008006" key="3">
    <source>
        <dbReference type="Google" id="ProtNLM"/>
    </source>
</evidence>
<reference evidence="1 2" key="1">
    <citation type="submission" date="2018-08" db="EMBL/GenBank/DDBJ databases">
        <title>Genome and evolution of the arbuscular mycorrhizal fungus Diversispora epigaea (formerly Glomus versiforme) and its bacterial endosymbionts.</title>
        <authorList>
            <person name="Sun X."/>
            <person name="Fei Z."/>
            <person name="Harrison M."/>
        </authorList>
    </citation>
    <scope>NUCLEOTIDE SEQUENCE [LARGE SCALE GENOMIC DNA]</scope>
    <source>
        <strain evidence="1 2">IT104</strain>
    </source>
</reference>
<proteinExistence type="predicted"/>
<dbReference type="SUPFAM" id="SSF81585">
    <property type="entry name" value="PsbU/PolX domain-like"/>
    <property type="match status" value="1"/>
</dbReference>
<accession>A0A397J190</accession>
<evidence type="ECO:0000313" key="2">
    <source>
        <dbReference type="Proteomes" id="UP000266861"/>
    </source>
</evidence>
<dbReference type="AlphaFoldDB" id="A0A397J190"/>
<protein>
    <recommendedName>
        <fullName evidence="3">SAM domain-containing protein</fullName>
    </recommendedName>
</protein>
<name>A0A397J190_9GLOM</name>
<evidence type="ECO:0000313" key="1">
    <source>
        <dbReference type="EMBL" id="RHZ82069.1"/>
    </source>
</evidence>
<dbReference type="InterPro" id="IPR013761">
    <property type="entry name" value="SAM/pointed_sf"/>
</dbReference>
<dbReference type="EMBL" id="PQFF01000106">
    <property type="protein sequence ID" value="RHZ82069.1"/>
    <property type="molecule type" value="Genomic_DNA"/>
</dbReference>
<dbReference type="Gene3D" id="1.10.150.50">
    <property type="entry name" value="Transcription Factor, Ets-1"/>
    <property type="match status" value="1"/>
</dbReference>
<keyword evidence="2" id="KW-1185">Reference proteome</keyword>
<gene>
    <name evidence="1" type="ORF">Glove_114g37</name>
</gene>
<dbReference type="Proteomes" id="UP000266861">
    <property type="component" value="Unassembled WGS sequence"/>
</dbReference>
<dbReference type="OrthoDB" id="5597935at2759"/>
<comment type="caution">
    <text evidence="1">The sequence shown here is derived from an EMBL/GenBank/DDBJ whole genome shotgun (WGS) entry which is preliminary data.</text>
</comment>